<dbReference type="GO" id="GO:0003676">
    <property type="term" value="F:nucleic acid binding"/>
    <property type="evidence" value="ECO:0007669"/>
    <property type="project" value="InterPro"/>
</dbReference>
<feature type="region of interest" description="Disordered" evidence="2">
    <location>
        <begin position="433"/>
        <end position="519"/>
    </location>
</feature>
<name>A0A5A7PC77_STRAF</name>
<organism evidence="5 6">
    <name type="scientific">Striga asiatica</name>
    <name type="common">Asiatic witchweed</name>
    <name type="synonym">Buchnera asiatica</name>
    <dbReference type="NCBI Taxonomy" id="4170"/>
    <lineage>
        <taxon>Eukaryota</taxon>
        <taxon>Viridiplantae</taxon>
        <taxon>Streptophyta</taxon>
        <taxon>Embryophyta</taxon>
        <taxon>Tracheophyta</taxon>
        <taxon>Spermatophyta</taxon>
        <taxon>Magnoliopsida</taxon>
        <taxon>eudicotyledons</taxon>
        <taxon>Gunneridae</taxon>
        <taxon>Pentapetalae</taxon>
        <taxon>asterids</taxon>
        <taxon>lamiids</taxon>
        <taxon>Lamiales</taxon>
        <taxon>Orobanchaceae</taxon>
        <taxon>Buchnereae</taxon>
        <taxon>Striga</taxon>
    </lineage>
</organism>
<keyword evidence="1" id="KW-0479">Metal-binding</keyword>
<comment type="caution">
    <text evidence="5">The sequence shown here is derived from an EMBL/GenBank/DDBJ whole genome shotgun (WGS) entry which is preliminary data.</text>
</comment>
<dbReference type="Gene3D" id="3.30.70.270">
    <property type="match status" value="2"/>
</dbReference>
<dbReference type="InterPro" id="IPR001878">
    <property type="entry name" value="Znf_CCHC"/>
</dbReference>
<evidence type="ECO:0000313" key="6">
    <source>
        <dbReference type="Proteomes" id="UP000325081"/>
    </source>
</evidence>
<proteinExistence type="predicted"/>
<dbReference type="EMBL" id="BKCP01004317">
    <property type="protein sequence ID" value="GER30204.1"/>
    <property type="molecule type" value="Genomic_DNA"/>
</dbReference>
<reference evidence="6" key="1">
    <citation type="journal article" date="2019" name="Curr. Biol.">
        <title>Genome Sequence of Striga asiatica Provides Insight into the Evolution of Plant Parasitism.</title>
        <authorList>
            <person name="Yoshida S."/>
            <person name="Kim S."/>
            <person name="Wafula E.K."/>
            <person name="Tanskanen J."/>
            <person name="Kim Y.M."/>
            <person name="Honaas L."/>
            <person name="Yang Z."/>
            <person name="Spallek T."/>
            <person name="Conn C.E."/>
            <person name="Ichihashi Y."/>
            <person name="Cheong K."/>
            <person name="Cui S."/>
            <person name="Der J.P."/>
            <person name="Gundlach H."/>
            <person name="Jiao Y."/>
            <person name="Hori C."/>
            <person name="Ishida J.K."/>
            <person name="Kasahara H."/>
            <person name="Kiba T."/>
            <person name="Kim M.S."/>
            <person name="Koo N."/>
            <person name="Laohavisit A."/>
            <person name="Lee Y.H."/>
            <person name="Lumba S."/>
            <person name="McCourt P."/>
            <person name="Mortimer J.C."/>
            <person name="Mutuku J.M."/>
            <person name="Nomura T."/>
            <person name="Sasaki-Sekimoto Y."/>
            <person name="Seto Y."/>
            <person name="Wang Y."/>
            <person name="Wakatake T."/>
            <person name="Sakakibara H."/>
            <person name="Demura T."/>
            <person name="Yamaguchi S."/>
            <person name="Yoneyama K."/>
            <person name="Manabe R.I."/>
            <person name="Nelson D.C."/>
            <person name="Schulman A.H."/>
            <person name="Timko M.P."/>
            <person name="dePamphilis C.W."/>
            <person name="Choi D."/>
            <person name="Shirasu K."/>
        </authorList>
    </citation>
    <scope>NUCLEOTIDE SEQUENCE [LARGE SCALE GENOMIC DNA]</scope>
    <source>
        <strain evidence="6">cv. UVA1</strain>
    </source>
</reference>
<feature type="compositionally biased region" description="Basic residues" evidence="2">
    <location>
        <begin position="573"/>
        <end position="592"/>
    </location>
</feature>
<keyword evidence="3" id="KW-0812">Transmembrane</keyword>
<feature type="domain" description="CCHC-type" evidence="4">
    <location>
        <begin position="309"/>
        <end position="325"/>
    </location>
</feature>
<evidence type="ECO:0000313" key="5">
    <source>
        <dbReference type="EMBL" id="GER30204.1"/>
    </source>
</evidence>
<feature type="region of interest" description="Disordered" evidence="2">
    <location>
        <begin position="539"/>
        <end position="614"/>
    </location>
</feature>
<dbReference type="Proteomes" id="UP000325081">
    <property type="component" value="Unassembled WGS sequence"/>
</dbReference>
<feature type="transmembrane region" description="Helical" evidence="3">
    <location>
        <begin position="893"/>
        <end position="917"/>
    </location>
</feature>
<dbReference type="PROSITE" id="PS50158">
    <property type="entry name" value="ZF_CCHC"/>
    <property type="match status" value="1"/>
</dbReference>
<dbReference type="InterPro" id="IPR043128">
    <property type="entry name" value="Rev_trsase/Diguanyl_cyclase"/>
</dbReference>
<dbReference type="SUPFAM" id="SSF56672">
    <property type="entry name" value="DNA/RNA polymerases"/>
    <property type="match status" value="1"/>
</dbReference>
<dbReference type="GO" id="GO:0008270">
    <property type="term" value="F:zinc ion binding"/>
    <property type="evidence" value="ECO:0007669"/>
    <property type="project" value="UniProtKB-KW"/>
</dbReference>
<accession>A0A5A7PC77</accession>
<keyword evidence="3" id="KW-0472">Membrane</keyword>
<evidence type="ECO:0000256" key="2">
    <source>
        <dbReference type="SAM" id="MobiDB-lite"/>
    </source>
</evidence>
<dbReference type="AlphaFoldDB" id="A0A5A7PC77"/>
<keyword evidence="1" id="KW-0862">Zinc</keyword>
<protein>
    <submittedName>
        <fullName evidence="5">Gag-pol polyprotein</fullName>
    </submittedName>
</protein>
<dbReference type="InterPro" id="IPR043502">
    <property type="entry name" value="DNA/RNA_pol_sf"/>
</dbReference>
<dbReference type="OrthoDB" id="1739763at2759"/>
<feature type="region of interest" description="Disordered" evidence="2">
    <location>
        <begin position="55"/>
        <end position="76"/>
    </location>
</feature>
<sequence>MLPKRENTVNDEIIEQRFQSLDTRFQRMDDRFTDLSTGIEELQQALRTMMEEVHMSRDVRDRPRTEGFAEEGEPADTNIDGLFAKGIVFHEGLEAMSTDDVTGGHATGMRPGRTTTMVASMAEGEAAMAGRWSGGNVRLRVVVQTQNRTMRGCSDRRDGRRQIEGGDESRWEHGFRVEIPEFAGGVDCSEFIDWWAAVEALLKFKGVPEDRRVALVATRFRGREAMWWMQLTKSVSDAHQRDLILELQPAQKLGSTLASSSRQGPTMGVAGQPIRSVQATRSGLLQERAGGAGEQQPSPAAAQSIFGLRCFGCGDVGHRQSVCPKSVGTCALFTEDVGDIVTTEYYMGQPVYNVEPVELEEYVTGNVGTTLVIRRTCLVPRGSSNAPVERHHLFESTCTVGSKVCRFIIDSGSCENVIAQEAVDKLSQSSSFSLHLTNPASSRRVSGETRDRRAHPAPVVPAQAAHHSRRSHLSSRPQPRFDPAAARARGRPSCTTFPSPANPQQLQSQLRFPVSSQPFSAPSLATTTTATSLFTASSQLRRDLSPPPSSSSSSSPPLHAVTARAHAGDLHSRRAPQPRHSSHRRAPPRHSHSPPSSHPRPADPDPRPTALDPTRFARADPFSLSRSIFNFPDPNRFKVLGIQYRSWRSTVDFFVLTPPHYLLFQVTESRVERELDVVVVVSQYIFDMTCRPWQYDRAATHDGRLNTYSFIFCGVKIILLPKTPRSWPQPSFTSYVLVLSRSVFLTELLDGNSIRAVQCAEYIYESDDQALRDFISKSVVVHFDDILNYSRTADEHFHHVREVLLLLRAESFFATLSKYCFMVDSILFLGFVISSEGIRVDESKVAAIRGWPTPTSFTEACSFHGLASFYRRFISHFNTITAPLTDCLHGKSFVWTPSAESVCPIFVAFFLIVLFIFSSPV</sequence>
<dbReference type="PANTHER" id="PTHR37984:SF5">
    <property type="entry name" value="PROTEIN NYNRIN-LIKE"/>
    <property type="match status" value="1"/>
</dbReference>
<evidence type="ECO:0000256" key="3">
    <source>
        <dbReference type="SAM" id="Phobius"/>
    </source>
</evidence>
<evidence type="ECO:0000259" key="4">
    <source>
        <dbReference type="PROSITE" id="PS50158"/>
    </source>
</evidence>
<feature type="compositionally biased region" description="Polar residues" evidence="2">
    <location>
        <begin position="493"/>
        <end position="517"/>
    </location>
</feature>
<keyword evidence="1" id="KW-0863">Zinc-finger</keyword>
<dbReference type="PANTHER" id="PTHR37984">
    <property type="entry name" value="PROTEIN CBG26694"/>
    <property type="match status" value="1"/>
</dbReference>
<dbReference type="InterPro" id="IPR050951">
    <property type="entry name" value="Retrovirus_Pol_polyprotein"/>
</dbReference>
<evidence type="ECO:0000256" key="1">
    <source>
        <dbReference type="PROSITE-ProRule" id="PRU00047"/>
    </source>
</evidence>
<feature type="compositionally biased region" description="Polar residues" evidence="2">
    <location>
        <begin position="433"/>
        <end position="444"/>
    </location>
</feature>
<feature type="compositionally biased region" description="Low complexity" evidence="2">
    <location>
        <begin position="456"/>
        <end position="465"/>
    </location>
</feature>
<keyword evidence="3" id="KW-1133">Transmembrane helix</keyword>
<keyword evidence="6" id="KW-1185">Reference proteome</keyword>
<gene>
    <name evidence="5" type="ORF">STAS_06126</name>
</gene>
<feature type="compositionally biased region" description="Basic and acidic residues" evidence="2">
    <location>
        <begin position="55"/>
        <end position="67"/>
    </location>
</feature>